<gene>
    <name evidence="7" type="ORF">FB473_003424</name>
</gene>
<keyword evidence="8" id="KW-1185">Reference proteome</keyword>
<organism evidence="7 8">
    <name type="scientific">Brooklawnia cerclae</name>
    <dbReference type="NCBI Taxonomy" id="349934"/>
    <lineage>
        <taxon>Bacteria</taxon>
        <taxon>Bacillati</taxon>
        <taxon>Actinomycetota</taxon>
        <taxon>Actinomycetes</taxon>
        <taxon>Propionibacteriales</taxon>
        <taxon>Propionibacteriaceae</taxon>
        <taxon>Brooklawnia</taxon>
    </lineage>
</organism>
<dbReference type="SMART" id="SM01110">
    <property type="entry name" value="Cutinase"/>
    <property type="match status" value="1"/>
</dbReference>
<comment type="caution">
    <text evidence="7">The sequence shown here is derived from an EMBL/GenBank/DDBJ whole genome shotgun (WGS) entry which is preliminary data.</text>
</comment>
<evidence type="ECO:0000256" key="4">
    <source>
        <dbReference type="ARBA" id="ARBA00023157"/>
    </source>
</evidence>
<dbReference type="RefSeq" id="WP_167171735.1">
    <property type="nucleotide sequence ID" value="NZ_BAAAOO010000006.1"/>
</dbReference>
<keyword evidence="2" id="KW-0719">Serine esterase</keyword>
<accession>A0ABX0SK32</accession>
<protein>
    <submittedName>
        <fullName evidence="7">Pimeloyl-ACP methyl ester carboxylesterase</fullName>
    </submittedName>
</protein>
<reference evidence="7 8" key="1">
    <citation type="submission" date="2020-02" db="EMBL/GenBank/DDBJ databases">
        <title>Sequencing the genomes of 1000 actinobacteria strains.</title>
        <authorList>
            <person name="Klenk H.-P."/>
        </authorList>
    </citation>
    <scope>NUCLEOTIDE SEQUENCE [LARGE SCALE GENOMIC DNA]</scope>
    <source>
        <strain evidence="7 8">DSM 19609</strain>
    </source>
</reference>
<keyword evidence="6" id="KW-0472">Membrane</keyword>
<dbReference type="Pfam" id="PF01083">
    <property type="entry name" value="Cutinase"/>
    <property type="match status" value="1"/>
</dbReference>
<evidence type="ECO:0000256" key="6">
    <source>
        <dbReference type="SAM" id="Phobius"/>
    </source>
</evidence>
<comment type="similarity">
    <text evidence="1">Belongs to the cutinase family.</text>
</comment>
<keyword evidence="4" id="KW-1015">Disulfide bond</keyword>
<keyword evidence="6" id="KW-0812">Transmembrane</keyword>
<dbReference type="EMBL" id="JAAMOZ010000005">
    <property type="protein sequence ID" value="NIH58723.1"/>
    <property type="molecule type" value="Genomic_DNA"/>
</dbReference>
<dbReference type="InterPro" id="IPR029058">
    <property type="entry name" value="AB_hydrolase_fold"/>
</dbReference>
<evidence type="ECO:0000256" key="1">
    <source>
        <dbReference type="ARBA" id="ARBA00007534"/>
    </source>
</evidence>
<dbReference type="PANTHER" id="PTHR33630">
    <property type="entry name" value="CUTINASE RV1984C-RELATED-RELATED"/>
    <property type="match status" value="1"/>
</dbReference>
<keyword evidence="3" id="KW-0378">Hydrolase</keyword>
<evidence type="ECO:0000256" key="3">
    <source>
        <dbReference type="ARBA" id="ARBA00022801"/>
    </source>
</evidence>
<dbReference type="PANTHER" id="PTHR33630:SF9">
    <property type="entry name" value="CUTINASE 4"/>
    <property type="match status" value="1"/>
</dbReference>
<feature type="transmembrane region" description="Helical" evidence="6">
    <location>
        <begin position="346"/>
        <end position="366"/>
    </location>
</feature>
<sequence length="394" mass="41652">MHLVRPLRLVRVLGAVTAAVLLGTIGLAPRANADDGWAQEPVASSEASGQACARLMFVGVRGSGEDPGYGRTITEIRDRIGAMTDIEDDVRQVWLDYPAVALSDFTTDQLEDLLFSSDDASEGYRASVLSGVDELQRLLADEGGRCPSEKVLLVGYSQGAEVVTRTLSVDPLGDRLLGAVLAGNPAHFEGQHVTEDDSTSSESAYGMTAALEYLRTSGVSAGSTRDAQVQGMIAALFAMYDGDVDATDMAGALAENHLDLDDSLTSRVHSVCMAGDMICDAVPTLTRILSSQTTFDQERERARPLHSNYSSVMPLTMNWLEAALKRLALEPEPSPTPSPGGGTTGWWIWVVAGGGVLLVVAGAAIVSHRRGRPAKPGKTAVDDGDASASETHQP</sequence>
<evidence type="ECO:0000313" key="8">
    <source>
        <dbReference type="Proteomes" id="UP000749311"/>
    </source>
</evidence>
<dbReference type="Gene3D" id="3.40.50.1820">
    <property type="entry name" value="alpha/beta hydrolase"/>
    <property type="match status" value="1"/>
</dbReference>
<dbReference type="InterPro" id="IPR000675">
    <property type="entry name" value="Cutinase/axe"/>
</dbReference>
<evidence type="ECO:0000313" key="7">
    <source>
        <dbReference type="EMBL" id="NIH58723.1"/>
    </source>
</evidence>
<dbReference type="Proteomes" id="UP000749311">
    <property type="component" value="Unassembled WGS sequence"/>
</dbReference>
<feature type="region of interest" description="Disordered" evidence="5">
    <location>
        <begin position="369"/>
        <end position="394"/>
    </location>
</feature>
<evidence type="ECO:0000256" key="5">
    <source>
        <dbReference type="SAM" id="MobiDB-lite"/>
    </source>
</evidence>
<dbReference type="SUPFAM" id="SSF53474">
    <property type="entry name" value="alpha/beta-Hydrolases"/>
    <property type="match status" value="1"/>
</dbReference>
<name>A0ABX0SK32_9ACTN</name>
<proteinExistence type="inferred from homology"/>
<evidence type="ECO:0000256" key="2">
    <source>
        <dbReference type="ARBA" id="ARBA00022487"/>
    </source>
</evidence>
<keyword evidence="6" id="KW-1133">Transmembrane helix</keyword>